<gene>
    <name evidence="2" type="ORF">K444DRAFT_584721</name>
</gene>
<evidence type="ECO:0000313" key="2">
    <source>
        <dbReference type="EMBL" id="PMD63087.1"/>
    </source>
</evidence>
<keyword evidence="1" id="KW-0812">Transmembrane</keyword>
<name>A0A2J6TJ88_9HELO</name>
<proteinExistence type="predicted"/>
<reference evidence="2 3" key="1">
    <citation type="submission" date="2016-04" db="EMBL/GenBank/DDBJ databases">
        <title>A degradative enzymes factory behind the ericoid mycorrhizal symbiosis.</title>
        <authorList>
            <consortium name="DOE Joint Genome Institute"/>
            <person name="Martino E."/>
            <person name="Morin E."/>
            <person name="Grelet G."/>
            <person name="Kuo A."/>
            <person name="Kohler A."/>
            <person name="Daghino S."/>
            <person name="Barry K."/>
            <person name="Choi C."/>
            <person name="Cichocki N."/>
            <person name="Clum A."/>
            <person name="Copeland A."/>
            <person name="Hainaut M."/>
            <person name="Haridas S."/>
            <person name="Labutti K."/>
            <person name="Lindquist E."/>
            <person name="Lipzen A."/>
            <person name="Khouja H.-R."/>
            <person name="Murat C."/>
            <person name="Ohm R."/>
            <person name="Olson A."/>
            <person name="Spatafora J."/>
            <person name="Veneault-Fourrey C."/>
            <person name="Henrissat B."/>
            <person name="Grigoriev I."/>
            <person name="Martin F."/>
            <person name="Perotto S."/>
        </authorList>
    </citation>
    <scope>NUCLEOTIDE SEQUENCE [LARGE SCALE GENOMIC DNA]</scope>
    <source>
        <strain evidence="2 3">E</strain>
    </source>
</reference>
<accession>A0A2J6TJ88</accession>
<keyword evidence="3" id="KW-1185">Reference proteome</keyword>
<dbReference type="GeneID" id="36585961"/>
<dbReference type="OrthoDB" id="5428890at2759"/>
<dbReference type="InParanoid" id="A0A2J6TJ88"/>
<organism evidence="2 3">
    <name type="scientific">Hyaloscypha bicolor E</name>
    <dbReference type="NCBI Taxonomy" id="1095630"/>
    <lineage>
        <taxon>Eukaryota</taxon>
        <taxon>Fungi</taxon>
        <taxon>Dikarya</taxon>
        <taxon>Ascomycota</taxon>
        <taxon>Pezizomycotina</taxon>
        <taxon>Leotiomycetes</taxon>
        <taxon>Helotiales</taxon>
        <taxon>Hyaloscyphaceae</taxon>
        <taxon>Hyaloscypha</taxon>
        <taxon>Hyaloscypha bicolor</taxon>
    </lineage>
</organism>
<dbReference type="Proteomes" id="UP000235371">
    <property type="component" value="Unassembled WGS sequence"/>
</dbReference>
<evidence type="ECO:0000313" key="3">
    <source>
        <dbReference type="Proteomes" id="UP000235371"/>
    </source>
</evidence>
<keyword evidence="1" id="KW-0472">Membrane</keyword>
<dbReference type="EMBL" id="KZ613782">
    <property type="protein sequence ID" value="PMD63087.1"/>
    <property type="molecule type" value="Genomic_DNA"/>
</dbReference>
<protein>
    <submittedName>
        <fullName evidence="2">Uncharacterized protein</fullName>
    </submittedName>
</protein>
<feature type="transmembrane region" description="Helical" evidence="1">
    <location>
        <begin position="315"/>
        <end position="337"/>
    </location>
</feature>
<keyword evidence="1" id="KW-1133">Transmembrane helix</keyword>
<evidence type="ECO:0000256" key="1">
    <source>
        <dbReference type="SAM" id="Phobius"/>
    </source>
</evidence>
<dbReference type="RefSeq" id="XP_024739991.1">
    <property type="nucleotide sequence ID" value="XM_024877884.1"/>
</dbReference>
<sequence>MSPLDSSLLDGVPLAIRPLATESLWGQQPSCFHFSGEKPHLEAYFDAYFKYYAKQCNLIACHHNGEYSSVETHGDIMTIAQLLRKSLPRAEVRKRMSDFLKSANNTQPGEHENSINLVARLMLMVRIGKVPHEGSKGRYLNWEEGDLREFVYNCFAPPVTRRHDRIKLEKSFNALNLQRIGGIKIWWTENLADHLRMVDDDKGIFIFHHASFLEHQLHNSMYPPRFIEETLRTLKLLFPRYNPATKKWYEKAAAKSACGLDKRLIWIGNLNAEERQVDNFSYWHDRLVILKEVYDEARPSTLSQFWHDRRNGPQWYTFWVALWVLVLTILAIFLAVVQCIEGGMQVYIAMRP</sequence>
<dbReference type="AlphaFoldDB" id="A0A2J6TJ88"/>